<feature type="domain" description="Large ribosomal subunit protein uL15/eL18" evidence="4">
    <location>
        <begin position="38"/>
        <end position="102"/>
    </location>
</feature>
<dbReference type="GO" id="GO:0022625">
    <property type="term" value="C:cytosolic large ribosomal subunit"/>
    <property type="evidence" value="ECO:0007669"/>
    <property type="project" value="TreeGrafter"/>
</dbReference>
<dbReference type="InterPro" id="IPR036227">
    <property type="entry name" value="Ribosomal_uL15/eL18_sf"/>
</dbReference>
<organism evidence="5 6">
    <name type="scientific">Ensete ventricosum</name>
    <name type="common">Abyssinian banana</name>
    <name type="synonym">Musa ensete</name>
    <dbReference type="NCBI Taxonomy" id="4639"/>
    <lineage>
        <taxon>Eukaryota</taxon>
        <taxon>Viridiplantae</taxon>
        <taxon>Streptophyta</taxon>
        <taxon>Embryophyta</taxon>
        <taxon>Tracheophyta</taxon>
        <taxon>Spermatophyta</taxon>
        <taxon>Magnoliopsida</taxon>
        <taxon>Liliopsida</taxon>
        <taxon>Zingiberales</taxon>
        <taxon>Musaceae</taxon>
        <taxon>Ensete</taxon>
    </lineage>
</organism>
<dbReference type="GO" id="GO:0003723">
    <property type="term" value="F:RNA binding"/>
    <property type="evidence" value="ECO:0007669"/>
    <property type="project" value="TreeGrafter"/>
</dbReference>
<dbReference type="Gene3D" id="3.100.10.10">
    <property type="match status" value="2"/>
</dbReference>
<keyword evidence="2" id="KW-0689">Ribosomal protein</keyword>
<dbReference type="GO" id="GO:0003735">
    <property type="term" value="F:structural constituent of ribosome"/>
    <property type="evidence" value="ECO:0007669"/>
    <property type="project" value="InterPro"/>
</dbReference>
<evidence type="ECO:0000256" key="2">
    <source>
        <dbReference type="ARBA" id="ARBA00022980"/>
    </source>
</evidence>
<dbReference type="AlphaFoldDB" id="A0A426ZYV6"/>
<comment type="caution">
    <text evidence="5">The sequence shown here is derived from an EMBL/GenBank/DDBJ whole genome shotgun (WGS) entry which is preliminary data.</text>
</comment>
<dbReference type="PANTHER" id="PTHR10934">
    <property type="entry name" value="60S RIBOSOMAL PROTEIN L18"/>
    <property type="match status" value="1"/>
</dbReference>
<name>A0A426ZYV6_ENSVE</name>
<gene>
    <name evidence="5" type="ORF">B296_00008159</name>
</gene>
<dbReference type="InterPro" id="IPR021131">
    <property type="entry name" value="Ribosomal_uL15/eL18"/>
</dbReference>
<evidence type="ECO:0000256" key="1">
    <source>
        <dbReference type="ARBA" id="ARBA00006815"/>
    </source>
</evidence>
<dbReference type="Proteomes" id="UP000287651">
    <property type="component" value="Unassembled WGS sequence"/>
</dbReference>
<keyword evidence="3" id="KW-0687">Ribonucleoprotein</keyword>
<sequence>GIDLVAGGRSKKARRTAPRSDDVYLKLLVKVCFFFFRSDNKIAVIVGTVTDDKRVYEVPALKVTALRFTETARARILKAGGECLTFDQLALRAPLGQNTVYITLSFAYFQLVSYGVC</sequence>
<dbReference type="Pfam" id="PF17135">
    <property type="entry name" value="Ribosomal_L18"/>
    <property type="match status" value="1"/>
</dbReference>
<dbReference type="PANTHER" id="PTHR10934:SF2">
    <property type="entry name" value="LARGE RIBOSOMAL SUBUNIT PROTEIN EL18"/>
    <property type="match status" value="1"/>
</dbReference>
<feature type="non-terminal residue" evidence="5">
    <location>
        <position position="1"/>
    </location>
</feature>
<comment type="similarity">
    <text evidence="1">Belongs to the eukaryotic ribosomal protein eL18 family.</text>
</comment>
<dbReference type="InterPro" id="IPR000039">
    <property type="entry name" value="Ribosomal_eL18"/>
</dbReference>
<proteinExistence type="inferred from homology"/>
<dbReference type="SUPFAM" id="SSF52080">
    <property type="entry name" value="Ribosomal proteins L15p and L18e"/>
    <property type="match status" value="1"/>
</dbReference>
<evidence type="ECO:0000313" key="5">
    <source>
        <dbReference type="EMBL" id="RRT69122.1"/>
    </source>
</evidence>
<dbReference type="GO" id="GO:0006412">
    <property type="term" value="P:translation"/>
    <property type="evidence" value="ECO:0007669"/>
    <property type="project" value="InterPro"/>
</dbReference>
<evidence type="ECO:0000313" key="6">
    <source>
        <dbReference type="Proteomes" id="UP000287651"/>
    </source>
</evidence>
<accession>A0A426ZYV6</accession>
<dbReference type="EMBL" id="AMZH03004453">
    <property type="protein sequence ID" value="RRT69122.1"/>
    <property type="molecule type" value="Genomic_DNA"/>
</dbReference>
<evidence type="ECO:0000259" key="4">
    <source>
        <dbReference type="Pfam" id="PF17135"/>
    </source>
</evidence>
<evidence type="ECO:0000256" key="3">
    <source>
        <dbReference type="ARBA" id="ARBA00023274"/>
    </source>
</evidence>
<reference evidence="5 6" key="1">
    <citation type="journal article" date="2014" name="Agronomy (Basel)">
        <title>A Draft Genome Sequence for Ensete ventricosum, the Drought-Tolerant Tree Against Hunger.</title>
        <authorList>
            <person name="Harrison J."/>
            <person name="Moore K.A."/>
            <person name="Paszkiewicz K."/>
            <person name="Jones T."/>
            <person name="Grant M."/>
            <person name="Ambacheew D."/>
            <person name="Muzemil S."/>
            <person name="Studholme D.J."/>
        </authorList>
    </citation>
    <scope>NUCLEOTIDE SEQUENCE [LARGE SCALE GENOMIC DNA]</scope>
</reference>
<protein>
    <recommendedName>
        <fullName evidence="4">Large ribosomal subunit protein uL15/eL18 domain-containing protein</fullName>
    </recommendedName>
</protein>